<dbReference type="SUPFAM" id="SSF54826">
    <property type="entry name" value="Enolase N-terminal domain-like"/>
    <property type="match status" value="1"/>
</dbReference>
<dbReference type="InterPro" id="IPR013341">
    <property type="entry name" value="Mandelate_racemase_N_dom"/>
</dbReference>
<dbReference type="GO" id="GO:0016052">
    <property type="term" value="P:carbohydrate catabolic process"/>
    <property type="evidence" value="ECO:0007669"/>
    <property type="project" value="TreeGrafter"/>
</dbReference>
<dbReference type="InterPro" id="IPR029065">
    <property type="entry name" value="Enolase_C-like"/>
</dbReference>
<proteinExistence type="predicted"/>
<dbReference type="InterPro" id="IPR013342">
    <property type="entry name" value="Mandelate_racemase_C"/>
</dbReference>
<dbReference type="InterPro" id="IPR046945">
    <property type="entry name" value="RHMD-like"/>
</dbReference>
<dbReference type="EMBL" id="DSMG01000036">
    <property type="protein sequence ID" value="HDX30352.1"/>
    <property type="molecule type" value="Genomic_DNA"/>
</dbReference>
<dbReference type="PROSITE" id="PS00908">
    <property type="entry name" value="MR_MLE_1"/>
    <property type="match status" value="1"/>
</dbReference>
<dbReference type="SFLD" id="SFLDG00179">
    <property type="entry name" value="mandelate_racemase"/>
    <property type="match status" value="1"/>
</dbReference>
<name>A0A7C1FDJ5_9CHLR</name>
<evidence type="ECO:0000259" key="4">
    <source>
        <dbReference type="SMART" id="SM00922"/>
    </source>
</evidence>
<accession>A0A7C1FDJ5</accession>
<dbReference type="Gene3D" id="3.30.390.10">
    <property type="entry name" value="Enolase-like, N-terminal domain"/>
    <property type="match status" value="1"/>
</dbReference>
<evidence type="ECO:0000313" key="5">
    <source>
        <dbReference type="EMBL" id="HDX30352.1"/>
    </source>
</evidence>
<keyword evidence="3" id="KW-0460">Magnesium</keyword>
<dbReference type="Gene3D" id="3.20.20.120">
    <property type="entry name" value="Enolase-like C-terminal domain"/>
    <property type="match status" value="1"/>
</dbReference>
<dbReference type="GO" id="GO:0009063">
    <property type="term" value="P:amino acid catabolic process"/>
    <property type="evidence" value="ECO:0007669"/>
    <property type="project" value="InterPro"/>
</dbReference>
<protein>
    <submittedName>
        <fullName evidence="5">Mandelate racemase/muconate lactonizing enzyme family protein</fullName>
    </submittedName>
</protein>
<reference evidence="5" key="1">
    <citation type="journal article" date="2020" name="mSystems">
        <title>Genome- and Community-Level Interaction Insights into Carbon Utilization and Element Cycling Functions of Hydrothermarchaeota in Hydrothermal Sediment.</title>
        <authorList>
            <person name="Zhou Z."/>
            <person name="Liu Y."/>
            <person name="Xu W."/>
            <person name="Pan J."/>
            <person name="Luo Z.H."/>
            <person name="Li M."/>
        </authorList>
    </citation>
    <scope>NUCLEOTIDE SEQUENCE [LARGE SCALE GENOMIC DNA]</scope>
    <source>
        <strain evidence="5">SpSt-289</strain>
    </source>
</reference>
<dbReference type="Pfam" id="PF02746">
    <property type="entry name" value="MR_MLE_N"/>
    <property type="match status" value="1"/>
</dbReference>
<comment type="caution">
    <text evidence="5">The sequence shown here is derived from an EMBL/GenBank/DDBJ whole genome shotgun (WGS) entry which is preliminary data.</text>
</comment>
<dbReference type="AlphaFoldDB" id="A0A7C1FDJ5"/>
<dbReference type="CDD" id="cd03316">
    <property type="entry name" value="MR_like"/>
    <property type="match status" value="1"/>
</dbReference>
<gene>
    <name evidence="5" type="ORF">ENQ20_02535</name>
</gene>
<dbReference type="Pfam" id="PF13378">
    <property type="entry name" value="MR_MLE_C"/>
    <property type="match status" value="1"/>
</dbReference>
<dbReference type="InterPro" id="IPR018110">
    <property type="entry name" value="Mandel_Rmase/mucon_lact_enz_CS"/>
</dbReference>
<organism evidence="5">
    <name type="scientific">Caldilinea aerophila</name>
    <dbReference type="NCBI Taxonomy" id="133453"/>
    <lineage>
        <taxon>Bacteria</taxon>
        <taxon>Bacillati</taxon>
        <taxon>Chloroflexota</taxon>
        <taxon>Caldilineae</taxon>
        <taxon>Caldilineales</taxon>
        <taxon>Caldilineaceae</taxon>
        <taxon>Caldilinea</taxon>
    </lineage>
</organism>
<dbReference type="GO" id="GO:0000287">
    <property type="term" value="F:magnesium ion binding"/>
    <property type="evidence" value="ECO:0007669"/>
    <property type="project" value="TreeGrafter"/>
</dbReference>
<dbReference type="PANTHER" id="PTHR13794">
    <property type="entry name" value="ENOLASE SUPERFAMILY, MANDELATE RACEMASE"/>
    <property type="match status" value="1"/>
</dbReference>
<dbReference type="SFLD" id="SFLDS00001">
    <property type="entry name" value="Enolase"/>
    <property type="match status" value="1"/>
</dbReference>
<comment type="cofactor">
    <cofactor evidence="1">
        <name>Mg(2+)</name>
        <dbReference type="ChEBI" id="CHEBI:18420"/>
    </cofactor>
</comment>
<evidence type="ECO:0000256" key="2">
    <source>
        <dbReference type="ARBA" id="ARBA00022723"/>
    </source>
</evidence>
<feature type="domain" description="Mandelate racemase/muconate lactonizing enzyme C-terminal" evidence="4">
    <location>
        <begin position="145"/>
        <end position="244"/>
    </location>
</feature>
<evidence type="ECO:0000256" key="1">
    <source>
        <dbReference type="ARBA" id="ARBA00001946"/>
    </source>
</evidence>
<dbReference type="GO" id="GO:0016836">
    <property type="term" value="F:hydro-lyase activity"/>
    <property type="evidence" value="ECO:0007669"/>
    <property type="project" value="TreeGrafter"/>
</dbReference>
<dbReference type="InterPro" id="IPR029017">
    <property type="entry name" value="Enolase-like_N"/>
</dbReference>
<dbReference type="InterPro" id="IPR036849">
    <property type="entry name" value="Enolase-like_C_sf"/>
</dbReference>
<sequence>MKITDVEAIWLQLPVVDERCDGTQDTLIVRVHTDAGIVGIGEVDSSPMVAKAIIEAPLSHAIARGLRQCVLGQNPLDIAVLWERMYQGTIFFGRGGAAQQAISGIDMALWDILGKALGQPVYQLLGGAFHTRLRAYASNLFGETPQATYDQAQRLVDQGFTAVKFGWGPLGQNEALDLELVRQARAGLGESVDLMIDAGLAYDASTAIRRAHQFAEFNPFWLEEPLHPDDLEGYARLTQASPIRIAAGEQETTLRGFTALLDAGLDVIQPDVARVGGISRAIEIGRLAAQRHRLCVNHSYKTGVSIAASLHFLAALPNASLLEYCVEQSALRQTLTRQRFPVVDGYVAVPQEPGLGVELDEEVIARYRVA</sequence>
<evidence type="ECO:0000256" key="3">
    <source>
        <dbReference type="ARBA" id="ARBA00022842"/>
    </source>
</evidence>
<dbReference type="PANTHER" id="PTHR13794:SF58">
    <property type="entry name" value="MITOCHONDRIAL ENOLASE SUPERFAMILY MEMBER 1"/>
    <property type="match status" value="1"/>
</dbReference>
<dbReference type="SMART" id="SM00922">
    <property type="entry name" value="MR_MLE"/>
    <property type="match status" value="1"/>
</dbReference>
<dbReference type="SUPFAM" id="SSF51604">
    <property type="entry name" value="Enolase C-terminal domain-like"/>
    <property type="match status" value="1"/>
</dbReference>
<keyword evidence="2" id="KW-0479">Metal-binding</keyword>